<dbReference type="Gene3D" id="3.40.250.10">
    <property type="entry name" value="Rhodanese-like domain"/>
    <property type="match status" value="1"/>
</dbReference>
<keyword evidence="1" id="KW-0711">Selenium</keyword>
<dbReference type="NCBIfam" id="NF008752">
    <property type="entry name" value="PRK11784.1-4"/>
    <property type="match status" value="1"/>
</dbReference>
<dbReference type="Pfam" id="PF00581">
    <property type="entry name" value="Rhodanese"/>
    <property type="match status" value="1"/>
</dbReference>
<dbReference type="Proteomes" id="UP000054770">
    <property type="component" value="Unassembled WGS sequence"/>
</dbReference>
<evidence type="ECO:0000313" key="3">
    <source>
        <dbReference type="EMBL" id="SAL75831.1"/>
    </source>
</evidence>
<dbReference type="PANTHER" id="PTHR30401:SF0">
    <property type="entry name" value="TRNA 2-SELENOURIDINE SYNTHASE"/>
    <property type="match status" value="1"/>
</dbReference>
<dbReference type="SUPFAM" id="SSF52821">
    <property type="entry name" value="Rhodanese/Cell cycle control phosphatase"/>
    <property type="match status" value="1"/>
</dbReference>
<evidence type="ECO:0000259" key="2">
    <source>
        <dbReference type="PROSITE" id="PS50206"/>
    </source>
</evidence>
<dbReference type="Pfam" id="PF26341">
    <property type="entry name" value="AAA_SelU"/>
    <property type="match status" value="1"/>
</dbReference>
<keyword evidence="4" id="KW-1185">Reference proteome</keyword>
<dbReference type="InterPro" id="IPR001763">
    <property type="entry name" value="Rhodanese-like_dom"/>
</dbReference>
<dbReference type="PROSITE" id="PS50206">
    <property type="entry name" value="RHODANESE_3"/>
    <property type="match status" value="1"/>
</dbReference>
<dbReference type="GO" id="GO:0002098">
    <property type="term" value="P:tRNA wobble uridine modification"/>
    <property type="evidence" value="ECO:0007669"/>
    <property type="project" value="InterPro"/>
</dbReference>
<organism evidence="3 4">
    <name type="scientific">Caballeronia choica</name>
    <dbReference type="NCBI Taxonomy" id="326476"/>
    <lineage>
        <taxon>Bacteria</taxon>
        <taxon>Pseudomonadati</taxon>
        <taxon>Pseudomonadota</taxon>
        <taxon>Betaproteobacteria</taxon>
        <taxon>Burkholderiales</taxon>
        <taxon>Burkholderiaceae</taxon>
        <taxon>Caballeronia</taxon>
    </lineage>
</organism>
<sequence length="424" mass="47338">MRLTQAPLLLMHRFCAQRIGLRNVAPALPEFSGYRSILPWTLKISTPTAKPPPCDNSRPHPTSKKRLVTLKNLLVNLSRLNDFDEIVDVRTPLEFAEDHIPGAINAPVLSNEERVIVGTMYKQVSPFEATRVGAAMVARNIAQHLDTTFADRPKNWRPLIYCWRGGKRSGSMTTWFNLIGWQARQLEGGYKSYRRATLDRLDTLPVRFRYVALVGHTGSGKTRLLQALREAGAQVLDLEALAAHRGSLLGALPGEAQPSQKGFDSALVGVLRGFDASRPVFVEAESRRIGSITLPESLLTTFHQGACVEVEASHDDRIAFLLQDYGHLFDEPAFFKQQLSKLIGLHSRERVTRWHRLIDEDARAELFGELIDLHYDPAYARSSGAHFSELAKATHVLFRPNDEDSVEQARALLAQLNEPAVAIG</sequence>
<evidence type="ECO:0000313" key="4">
    <source>
        <dbReference type="Proteomes" id="UP000054770"/>
    </source>
</evidence>
<reference evidence="3" key="1">
    <citation type="submission" date="2016-01" db="EMBL/GenBank/DDBJ databases">
        <authorList>
            <person name="Peeters C."/>
        </authorList>
    </citation>
    <scope>NUCLEOTIDE SEQUENCE [LARGE SCALE GENOMIC DNA]</scope>
    <source>
        <strain evidence="3">LMG 22940</strain>
    </source>
</reference>
<comment type="caution">
    <text evidence="3">The sequence shown here is derived from an EMBL/GenBank/DDBJ whole genome shotgun (WGS) entry which is preliminary data.</text>
</comment>
<dbReference type="EMBL" id="FCON02000062">
    <property type="protein sequence ID" value="SAL75831.1"/>
    <property type="molecule type" value="Genomic_DNA"/>
</dbReference>
<dbReference type="SMART" id="SM00450">
    <property type="entry name" value="RHOD"/>
    <property type="match status" value="1"/>
</dbReference>
<dbReference type="InterPro" id="IPR017582">
    <property type="entry name" value="SelU"/>
</dbReference>
<dbReference type="AlphaFoldDB" id="A0A158K5V3"/>
<dbReference type="GO" id="GO:0043828">
    <property type="term" value="F:tRNA 2-selenouridine synthase activity"/>
    <property type="evidence" value="ECO:0007669"/>
    <property type="project" value="InterPro"/>
</dbReference>
<protein>
    <submittedName>
        <fullName evidence="3">tRNA 2-selenouridine synthase</fullName>
    </submittedName>
</protein>
<evidence type="ECO:0000256" key="1">
    <source>
        <dbReference type="ARBA" id="ARBA00023266"/>
    </source>
</evidence>
<name>A0A158K5V3_9BURK</name>
<dbReference type="NCBIfam" id="TIGR03167">
    <property type="entry name" value="tRNA_sel_U_synt"/>
    <property type="match status" value="1"/>
</dbReference>
<feature type="domain" description="Rhodanese" evidence="2">
    <location>
        <begin position="86"/>
        <end position="202"/>
    </location>
</feature>
<gene>
    <name evidence="3" type="ORF">AWB68_04854</name>
</gene>
<dbReference type="NCBIfam" id="NF008750">
    <property type="entry name" value="PRK11784.1-2"/>
    <property type="match status" value="1"/>
</dbReference>
<dbReference type="SUPFAM" id="SSF52540">
    <property type="entry name" value="P-loop containing nucleoside triphosphate hydrolases"/>
    <property type="match status" value="1"/>
</dbReference>
<accession>A0A158K5V3</accession>
<proteinExistence type="predicted"/>
<dbReference type="InterPro" id="IPR027417">
    <property type="entry name" value="P-loop_NTPase"/>
</dbReference>
<dbReference type="InterPro" id="IPR058840">
    <property type="entry name" value="AAA_SelU"/>
</dbReference>
<dbReference type="PANTHER" id="PTHR30401">
    <property type="entry name" value="TRNA 2-SELENOURIDINE SYNTHASE"/>
    <property type="match status" value="1"/>
</dbReference>
<dbReference type="InterPro" id="IPR036873">
    <property type="entry name" value="Rhodanese-like_dom_sf"/>
</dbReference>